<protein>
    <submittedName>
        <fullName evidence="12">TRAP transporter small permease subunit</fullName>
    </submittedName>
</protein>
<feature type="transmembrane region" description="Helical" evidence="9">
    <location>
        <begin position="20"/>
        <end position="45"/>
    </location>
</feature>
<evidence type="ECO:0000256" key="9">
    <source>
        <dbReference type="SAM" id="Phobius"/>
    </source>
</evidence>
<comment type="caution">
    <text evidence="12">The sequence shown here is derived from an EMBL/GenBank/DDBJ whole genome shotgun (WGS) entry which is preliminary data.</text>
</comment>
<keyword evidence="5 9" id="KW-0812">Transmembrane</keyword>
<dbReference type="EMBL" id="JAQLGM010000023">
    <property type="protein sequence ID" value="MDB2000670.1"/>
    <property type="molecule type" value="Genomic_DNA"/>
</dbReference>
<evidence type="ECO:0000256" key="4">
    <source>
        <dbReference type="ARBA" id="ARBA00022519"/>
    </source>
</evidence>
<reference evidence="12" key="2">
    <citation type="submission" date="2023-01" db="EMBL/GenBank/DDBJ databases">
        <title>Human gut microbiome strain richness.</title>
        <authorList>
            <person name="Chen-Liaw A."/>
        </authorList>
    </citation>
    <scope>NUCLEOTIDE SEQUENCE</scope>
    <source>
        <strain evidence="12">B1_m1001713B170214d0_201011</strain>
    </source>
</reference>
<evidence type="ECO:0000256" key="8">
    <source>
        <dbReference type="ARBA" id="ARBA00038436"/>
    </source>
</evidence>
<keyword evidence="6 9" id="KW-1133">Transmembrane helix</keyword>
<feature type="domain" description="Tripartite ATP-independent periplasmic transporters DctQ component" evidence="10">
    <location>
        <begin position="32"/>
        <end position="152"/>
    </location>
</feature>
<dbReference type="AlphaFoldDB" id="A0AAW6AYH3"/>
<proteinExistence type="inferred from homology"/>
<evidence type="ECO:0000313" key="11">
    <source>
        <dbReference type="EMBL" id="MCK0084780.1"/>
    </source>
</evidence>
<keyword evidence="7 9" id="KW-0472">Membrane</keyword>
<evidence type="ECO:0000313" key="12">
    <source>
        <dbReference type="EMBL" id="MDB2000670.1"/>
    </source>
</evidence>
<evidence type="ECO:0000256" key="7">
    <source>
        <dbReference type="ARBA" id="ARBA00023136"/>
    </source>
</evidence>
<keyword evidence="4" id="KW-0997">Cell inner membrane</keyword>
<dbReference type="Pfam" id="PF04290">
    <property type="entry name" value="DctQ"/>
    <property type="match status" value="1"/>
</dbReference>
<feature type="transmembrane region" description="Helical" evidence="9">
    <location>
        <begin position="97"/>
        <end position="116"/>
    </location>
</feature>
<dbReference type="EMBL" id="JAINVB010000001">
    <property type="protein sequence ID" value="MCK0084780.1"/>
    <property type="molecule type" value="Genomic_DNA"/>
</dbReference>
<dbReference type="Proteomes" id="UP001300871">
    <property type="component" value="Unassembled WGS sequence"/>
</dbReference>
<reference evidence="11" key="1">
    <citation type="journal article" date="2022" name="Cell Host Microbe">
        <title>Colonization of the live biotherapeutic product VE303 and modulation of the microbiota and metabolites in healthy volunteers.</title>
        <authorList>
            <person name="Dsouza M."/>
            <person name="Menon R."/>
            <person name="Crossette E."/>
            <person name="Bhattarai S.K."/>
            <person name="Schneider J."/>
            <person name="Kim Y.G."/>
            <person name="Reddy S."/>
            <person name="Caballero S."/>
            <person name="Felix C."/>
            <person name="Cornacchione L."/>
            <person name="Hendrickson J."/>
            <person name="Watson A.R."/>
            <person name="Minot S.S."/>
            <person name="Greenfield N."/>
            <person name="Schopf L."/>
            <person name="Szabady R."/>
            <person name="Patarroyo J."/>
            <person name="Smith W."/>
            <person name="Harrison P."/>
            <person name="Kuijper E.J."/>
            <person name="Kelly C.P."/>
            <person name="Olle B."/>
            <person name="Bobilev D."/>
            <person name="Silber J.L."/>
            <person name="Bucci V."/>
            <person name="Roberts B."/>
            <person name="Faith J."/>
            <person name="Norman J.M."/>
        </authorList>
    </citation>
    <scope>NUCLEOTIDE SEQUENCE</scope>
    <source>
        <strain evidence="11">VE303-04</strain>
    </source>
</reference>
<evidence type="ECO:0000313" key="13">
    <source>
        <dbReference type="Proteomes" id="UP001300871"/>
    </source>
</evidence>
<feature type="transmembrane region" description="Helical" evidence="9">
    <location>
        <begin position="57"/>
        <end position="77"/>
    </location>
</feature>
<evidence type="ECO:0000256" key="1">
    <source>
        <dbReference type="ARBA" id="ARBA00004429"/>
    </source>
</evidence>
<keyword evidence="3" id="KW-1003">Cell membrane</keyword>
<organism evidence="12 13">
    <name type="scientific">Clostridium symbiosum</name>
    <name type="common">Bacteroides symbiosus</name>
    <dbReference type="NCBI Taxonomy" id="1512"/>
    <lineage>
        <taxon>Bacteria</taxon>
        <taxon>Bacillati</taxon>
        <taxon>Bacillota</taxon>
        <taxon>Clostridia</taxon>
        <taxon>Lachnospirales</taxon>
        <taxon>Lachnospiraceae</taxon>
        <taxon>Otoolea</taxon>
    </lineage>
</organism>
<comment type="subcellular location">
    <subcellularLocation>
        <location evidence="1">Cell inner membrane</location>
        <topology evidence="1">Multi-pass membrane protein</topology>
    </subcellularLocation>
</comment>
<dbReference type="GO" id="GO:0005886">
    <property type="term" value="C:plasma membrane"/>
    <property type="evidence" value="ECO:0007669"/>
    <property type="project" value="UniProtKB-SubCell"/>
</dbReference>
<gene>
    <name evidence="11" type="ORF">K5I21_02575</name>
    <name evidence="12" type="ORF">PM006_10710</name>
</gene>
<comment type="similarity">
    <text evidence="8">Belongs to the TRAP transporter small permease family.</text>
</comment>
<dbReference type="InterPro" id="IPR007387">
    <property type="entry name" value="TRAP_DctQ"/>
</dbReference>
<evidence type="ECO:0000259" key="10">
    <source>
        <dbReference type="Pfam" id="PF04290"/>
    </source>
</evidence>
<feature type="transmembrane region" description="Helical" evidence="9">
    <location>
        <begin position="137"/>
        <end position="162"/>
    </location>
</feature>
<name>A0AAW6AYH3_CLOSY</name>
<dbReference type="InterPro" id="IPR055348">
    <property type="entry name" value="DctQ"/>
</dbReference>
<evidence type="ECO:0000256" key="6">
    <source>
        <dbReference type="ARBA" id="ARBA00022989"/>
    </source>
</evidence>
<evidence type="ECO:0000256" key="5">
    <source>
        <dbReference type="ARBA" id="ARBA00022692"/>
    </source>
</evidence>
<dbReference type="RefSeq" id="WP_003511138.1">
    <property type="nucleotide sequence ID" value="NZ_BAABZD010000013.1"/>
</dbReference>
<evidence type="ECO:0000256" key="3">
    <source>
        <dbReference type="ARBA" id="ARBA00022475"/>
    </source>
</evidence>
<dbReference type="Proteomes" id="UP001203136">
    <property type="component" value="Unassembled WGS sequence"/>
</dbReference>
<sequence length="174" mass="20177">MAKKVIYMLDRFNDRLIWAVKYFLCAVLTLQVCLIFVSVVMRYFLNRPLSWSDEMATFMLVYVTFLGTYVASNTGHLAKVELFISLFKGPLHTAAKILSRIFSAGLVGWIGFYGTKMYFSNIIQNQVSSAMQIPMRFVWWILPVTMWLLLFSEVLGFLHIFIPRSDGNEYARLD</sequence>
<dbReference type="PANTHER" id="PTHR35011">
    <property type="entry name" value="2,3-DIKETO-L-GULONATE TRAP TRANSPORTER SMALL PERMEASE PROTEIN YIAM"/>
    <property type="match status" value="1"/>
</dbReference>
<accession>A0AAW6AYH3</accession>
<evidence type="ECO:0000256" key="2">
    <source>
        <dbReference type="ARBA" id="ARBA00022448"/>
    </source>
</evidence>
<keyword evidence="2" id="KW-0813">Transport</keyword>